<name>A0A290N3A5_CAUVI</name>
<proteinExistence type="predicted"/>
<accession>A0A290N3A5</accession>
<dbReference type="EMBL" id="CP023315">
    <property type="protein sequence ID" value="ATC34224.1"/>
    <property type="molecule type" value="Genomic_DNA"/>
</dbReference>
<dbReference type="RefSeq" id="WP_096053574.1">
    <property type="nucleotide sequence ID" value="NZ_CP023315.3"/>
</dbReference>
<protein>
    <submittedName>
        <fullName evidence="1">Antitoxin</fullName>
    </submittedName>
</protein>
<evidence type="ECO:0000313" key="2">
    <source>
        <dbReference type="Proteomes" id="UP000217311"/>
    </source>
</evidence>
<evidence type="ECO:0000313" key="1">
    <source>
        <dbReference type="EMBL" id="ATC34224.1"/>
    </source>
</evidence>
<gene>
    <name evidence="1" type="ORF">CA606_18825</name>
</gene>
<dbReference type="Proteomes" id="UP000217311">
    <property type="component" value="Chromosome"/>
</dbReference>
<reference evidence="2" key="1">
    <citation type="submission" date="2017-09" db="EMBL/GenBank/DDBJ databases">
        <title>Genome evolution observed in wild isolates of Caulobacter crescentus.</title>
        <authorList>
            <person name="Ely B."/>
            <person name="Wilson K."/>
            <person name="Scott D."/>
        </authorList>
    </citation>
    <scope>NUCLEOTIDE SEQUENCE [LARGE SCALE GENOMIC DNA]</scope>
    <source>
        <strain evidence="2">CB13b1a</strain>
    </source>
</reference>
<dbReference type="AlphaFoldDB" id="A0A290N3A5"/>
<organism evidence="1 2">
    <name type="scientific">Caulobacter vibrioides</name>
    <name type="common">Caulobacter crescentus</name>
    <dbReference type="NCBI Taxonomy" id="155892"/>
    <lineage>
        <taxon>Bacteria</taxon>
        <taxon>Pseudomonadati</taxon>
        <taxon>Pseudomonadota</taxon>
        <taxon>Alphaproteobacteria</taxon>
        <taxon>Caulobacterales</taxon>
        <taxon>Caulobacteraceae</taxon>
        <taxon>Caulobacter</taxon>
    </lineage>
</organism>
<sequence>MAEPDPDIFDEFEDEADRLADAEADADLAAGRVVPHERVVDWLKSLGTPHQLPTPYSWRK</sequence>